<evidence type="ECO:0000313" key="1">
    <source>
        <dbReference type="EMBL" id="GMF01365.1"/>
    </source>
</evidence>
<protein>
    <submittedName>
        <fullName evidence="1">Unnamed protein product</fullName>
    </submittedName>
</protein>
<keyword evidence="2" id="KW-1185">Reference proteome</keyword>
<dbReference type="EMBL" id="BSXS01011843">
    <property type="protein sequence ID" value="GMF01365.1"/>
    <property type="molecule type" value="Genomic_DNA"/>
</dbReference>
<dbReference type="Proteomes" id="UP001165064">
    <property type="component" value="Unassembled WGS sequence"/>
</dbReference>
<gene>
    <name evidence="1" type="ORF">Amon02_001124000</name>
</gene>
<sequence length="222" mass="25033">MFHSTYILSLLLVFQLAESFPTQIPITTAVTSTPTTENAINDIPSPTPTVSLMKRATTEPNYKTLKAQEATYGAMYEAILADTAYYSNANPDLYHSFQSIRQYRTRSSALDLYYDGVPDYLLHQCVTSFLTYFPSSSSFQSSVFKDELTSLKSLYADVESTFFKWDQVPITETPSMTSWDADVIIPTSDAYSAIYMVAKCKALVDDGSSNIIPHWRNEFFEL</sequence>
<organism evidence="1 2">
    <name type="scientific">Ambrosiozyma monospora</name>
    <name type="common">Yeast</name>
    <name type="synonym">Endomycopsis monosporus</name>
    <dbReference type="NCBI Taxonomy" id="43982"/>
    <lineage>
        <taxon>Eukaryota</taxon>
        <taxon>Fungi</taxon>
        <taxon>Dikarya</taxon>
        <taxon>Ascomycota</taxon>
        <taxon>Saccharomycotina</taxon>
        <taxon>Pichiomycetes</taxon>
        <taxon>Pichiales</taxon>
        <taxon>Pichiaceae</taxon>
        <taxon>Ambrosiozyma</taxon>
    </lineage>
</organism>
<reference evidence="1" key="1">
    <citation type="submission" date="2023-04" db="EMBL/GenBank/DDBJ databases">
        <title>Ambrosiozyma monospora NBRC 10751.</title>
        <authorList>
            <person name="Ichikawa N."/>
            <person name="Sato H."/>
            <person name="Tonouchi N."/>
        </authorList>
    </citation>
    <scope>NUCLEOTIDE SEQUENCE</scope>
    <source>
        <strain evidence="1">NBRC 10751</strain>
    </source>
</reference>
<accession>A0ACB5U407</accession>
<comment type="caution">
    <text evidence="1">The sequence shown here is derived from an EMBL/GenBank/DDBJ whole genome shotgun (WGS) entry which is preliminary data.</text>
</comment>
<name>A0ACB5U407_AMBMO</name>
<evidence type="ECO:0000313" key="2">
    <source>
        <dbReference type="Proteomes" id="UP001165064"/>
    </source>
</evidence>
<proteinExistence type="predicted"/>